<dbReference type="NCBIfam" id="NF008750">
    <property type="entry name" value="PRK11784.1-2"/>
    <property type="match status" value="1"/>
</dbReference>
<dbReference type="GO" id="GO:0002098">
    <property type="term" value="P:tRNA wobble uridine modification"/>
    <property type="evidence" value="ECO:0007669"/>
    <property type="project" value="InterPro"/>
</dbReference>
<dbReference type="InterPro" id="IPR017582">
    <property type="entry name" value="SelU"/>
</dbReference>
<dbReference type="NCBIfam" id="NF008752">
    <property type="entry name" value="PRK11784.1-4"/>
    <property type="match status" value="1"/>
</dbReference>
<evidence type="ECO:0000256" key="1">
    <source>
        <dbReference type="ARBA" id="ARBA00023266"/>
    </source>
</evidence>
<sequence length="348" mass="38517">MSVEVIDIQTFVASSTPGQIIDVRSPAEFAEGHIPGAVNIPLFSNDERAEVGTTYKQVGPKEAFALGLDRVGPKLSHFIAEAEKLTDSGALRIYCWRGGKRSQSMGWLLQQAGLKPVVLHGGYKAFRRHAHQMMEEPMKLLVVGGNTGSGKTEILKELQKRGEQVIDLEGLANHRGSAFGAIGLPPQPSNEQFLNLVWQAWDGLDRSRPIWLEDESRSIGKVTVPDALFQKMQQCTTLAIEAPMPLRIGHLMALYGSQAVEELEASLLKIQKRLGGRDTQQALEDLKAGNLRAVTERLLLYYDKLYHHSLHRRGDHLITHLTLDPPPTSWDAWLKQAADKLQGADDNG</sequence>
<dbReference type="PANTHER" id="PTHR30401">
    <property type="entry name" value="TRNA 2-SELENOURIDINE SYNTHASE"/>
    <property type="match status" value="1"/>
</dbReference>
<dbReference type="SUPFAM" id="SSF52821">
    <property type="entry name" value="Rhodanese/Cell cycle control phosphatase"/>
    <property type="match status" value="1"/>
</dbReference>
<dbReference type="PANTHER" id="PTHR30401:SF0">
    <property type="entry name" value="TRNA 2-SELENOURIDINE SYNTHASE"/>
    <property type="match status" value="1"/>
</dbReference>
<protein>
    <submittedName>
        <fullName evidence="3">Putative Rhodanese-like protein</fullName>
    </submittedName>
</protein>
<dbReference type="Pfam" id="PF26341">
    <property type="entry name" value="AAA_SelU"/>
    <property type="match status" value="1"/>
</dbReference>
<evidence type="ECO:0000259" key="2">
    <source>
        <dbReference type="PROSITE" id="PS50206"/>
    </source>
</evidence>
<dbReference type="InterPro" id="IPR036873">
    <property type="entry name" value="Rhodanese-like_dom_sf"/>
</dbReference>
<name>A0A1S7LF36_MAGMO</name>
<gene>
    <name evidence="3" type="ORF">MAGMO_0359</name>
</gene>
<dbReference type="NCBIfam" id="TIGR03167">
    <property type="entry name" value="tRNA_sel_U_synt"/>
    <property type="match status" value="1"/>
</dbReference>
<accession>A0A1S7LF36</accession>
<evidence type="ECO:0000313" key="3">
    <source>
        <dbReference type="EMBL" id="CRH04571.1"/>
    </source>
</evidence>
<dbReference type="EMBL" id="LO017727">
    <property type="protein sequence ID" value="CRH04571.1"/>
    <property type="molecule type" value="Genomic_DNA"/>
</dbReference>
<reference evidence="3" key="1">
    <citation type="submission" date="2015-04" db="EMBL/GenBank/DDBJ databases">
        <authorList>
            <person name="Syromyatnikov M.Y."/>
            <person name="Popov V.N."/>
        </authorList>
    </citation>
    <scope>NUCLEOTIDE SEQUENCE</scope>
    <source>
        <strain evidence="3">MO-1</strain>
    </source>
</reference>
<dbReference type="PROSITE" id="PS50206">
    <property type="entry name" value="RHODANESE_3"/>
    <property type="match status" value="1"/>
</dbReference>
<dbReference type="InterPro" id="IPR058840">
    <property type="entry name" value="AAA_SelU"/>
</dbReference>
<dbReference type="SUPFAM" id="SSF52540">
    <property type="entry name" value="P-loop containing nucleoside triphosphate hydrolases"/>
    <property type="match status" value="1"/>
</dbReference>
<organism evidence="3">
    <name type="scientific">Magnetococcus massalia (strain MO-1)</name>
    <dbReference type="NCBI Taxonomy" id="451514"/>
    <lineage>
        <taxon>Bacteria</taxon>
        <taxon>Pseudomonadati</taxon>
        <taxon>Pseudomonadota</taxon>
        <taxon>Magnetococcia</taxon>
        <taxon>Magnetococcales</taxon>
        <taxon>Magnetococcaceae</taxon>
        <taxon>Magnetococcus</taxon>
    </lineage>
</organism>
<dbReference type="InterPro" id="IPR001307">
    <property type="entry name" value="Thiosulphate_STrfase_CS"/>
</dbReference>
<dbReference type="AlphaFoldDB" id="A0A1S7LF36"/>
<dbReference type="InterPro" id="IPR027417">
    <property type="entry name" value="P-loop_NTPase"/>
</dbReference>
<proteinExistence type="predicted"/>
<dbReference type="InterPro" id="IPR001763">
    <property type="entry name" value="Rhodanese-like_dom"/>
</dbReference>
<dbReference type="PROSITE" id="PS00380">
    <property type="entry name" value="RHODANESE_1"/>
    <property type="match status" value="1"/>
</dbReference>
<dbReference type="GO" id="GO:0043828">
    <property type="term" value="F:tRNA 2-selenouridine synthase activity"/>
    <property type="evidence" value="ECO:0007669"/>
    <property type="project" value="InterPro"/>
</dbReference>
<dbReference type="CDD" id="cd01520">
    <property type="entry name" value="RHOD_YbbB"/>
    <property type="match status" value="1"/>
</dbReference>
<dbReference type="Pfam" id="PF00581">
    <property type="entry name" value="Rhodanese"/>
    <property type="match status" value="1"/>
</dbReference>
<keyword evidence="1" id="KW-0711">Selenium</keyword>
<dbReference type="Gene3D" id="3.40.250.10">
    <property type="entry name" value="Rhodanese-like domain"/>
    <property type="match status" value="1"/>
</dbReference>
<feature type="domain" description="Rhodanese" evidence="2">
    <location>
        <begin position="19"/>
        <end position="135"/>
    </location>
</feature>
<dbReference type="GO" id="GO:0004792">
    <property type="term" value="F:thiosulfate-cyanide sulfurtransferase activity"/>
    <property type="evidence" value="ECO:0007669"/>
    <property type="project" value="InterPro"/>
</dbReference>
<dbReference type="SMART" id="SM00450">
    <property type="entry name" value="RHOD"/>
    <property type="match status" value="1"/>
</dbReference>